<dbReference type="EMBL" id="CP104972">
    <property type="protein sequence ID" value="UXN58945.1"/>
    <property type="molecule type" value="Genomic_DNA"/>
</dbReference>
<keyword evidence="1" id="KW-0328">Glycosyltransferase</keyword>
<evidence type="ECO:0000313" key="2">
    <source>
        <dbReference type="Proteomes" id="UP001061991"/>
    </source>
</evidence>
<name>A0ACD4CZP9_9HYPH</name>
<gene>
    <name evidence="1" type="ORF">N8E88_08570</name>
</gene>
<accession>A0ACD4CZP9</accession>
<organism evidence="1 2">
    <name type="scientific">Phyllobacterium zundukense</name>
    <dbReference type="NCBI Taxonomy" id="1867719"/>
    <lineage>
        <taxon>Bacteria</taxon>
        <taxon>Pseudomonadati</taxon>
        <taxon>Pseudomonadota</taxon>
        <taxon>Alphaproteobacteria</taxon>
        <taxon>Hyphomicrobiales</taxon>
        <taxon>Phyllobacteriaceae</taxon>
        <taxon>Phyllobacterium</taxon>
    </lineage>
</organism>
<proteinExistence type="predicted"/>
<sequence>MINSPKISVIMPSYNHQEFIAEAITSVLNQTISSIQLIIVDDGSSDGSASVIRSFTDERIVFKQLPSNLGACEALNIGLSLSEADLVAVCNSDDRWHKDKLQRQLRVMQERPDIGAVFTNVQWIDANGAFIPADSLTPYHAVFQQANRSRQEWLKTIIERGNCLCHPSVLLKKEIFSKVGAYDNRYRQLPDMDLWVRLLQLYEIFVLQDALIEFRLHESNTSRPLPATSIRSINEHRLVLARLMDDISASNFRSTFIPHIKSENDIDAEKTKYLLSHNGPYATMFNQLGAEWYLKFEPDATDLPISPHEFHEINSISSPWSHQEEIHRLKEETDRLKEETDGLNAELWRAKTQLNELADQLSERIKETIQLNTTINREAVFNLSTAKLISAILCRLKSRTLSLVTSNSR</sequence>
<keyword evidence="1" id="KW-0808">Transferase</keyword>
<reference evidence="1" key="1">
    <citation type="submission" date="2022-09" db="EMBL/GenBank/DDBJ databases">
        <title>Interaction between co-microsymbionts with complementary sets of symbiotic genes in legume-rhizobium systems.</title>
        <authorList>
            <person name="Safronova V."/>
            <person name="Sazanova A."/>
            <person name="Afonin A."/>
            <person name="Chirak E."/>
        </authorList>
    </citation>
    <scope>NUCLEOTIDE SEQUENCE</scope>
    <source>
        <strain evidence="1">A18/3m</strain>
    </source>
</reference>
<keyword evidence="2" id="KW-1185">Reference proteome</keyword>
<evidence type="ECO:0000313" key="1">
    <source>
        <dbReference type="EMBL" id="UXN58945.1"/>
    </source>
</evidence>
<dbReference type="EC" id="2.4.-.-" evidence="1"/>
<protein>
    <submittedName>
        <fullName evidence="1">Glycosyltransferase</fullName>
        <ecNumber evidence="1">2.4.-.-</ecNumber>
    </submittedName>
</protein>
<geneLocation type="plasmid" evidence="1 2">
    <name>p_unnamed1</name>
</geneLocation>
<dbReference type="Proteomes" id="UP001061991">
    <property type="component" value="Plasmid p_unnamed1"/>
</dbReference>
<keyword evidence="1" id="KW-0614">Plasmid</keyword>